<name>A0A9P6QJN3_9FUNG</name>
<dbReference type="AlphaFoldDB" id="A0A9P6QJN3"/>
<dbReference type="Proteomes" id="UP000807716">
    <property type="component" value="Unassembled WGS sequence"/>
</dbReference>
<gene>
    <name evidence="1" type="ORF">DFQ27_008883</name>
</gene>
<sequence length="209" mass="23527">MAVASILMFAGAKTGYDPHSQTPAKSRHRYRAFRKKVAKFPGFLRGDTFRLILNLEGGSLEEVEDKVHRAYPFADGGYIGSNIRYSIPTTNITLSLADYVFSLVVISKPYGDEDPDDSNTKMTIELVRLHLKICASDGDGTVQIPKQAARLIVSQLEVKPHYLIRRAEHLAKKIPKKSLVDFVKYFWSKDPSTNPPYLTYDNTPSISFQ</sequence>
<evidence type="ECO:0000313" key="2">
    <source>
        <dbReference type="Proteomes" id="UP000807716"/>
    </source>
</evidence>
<protein>
    <submittedName>
        <fullName evidence="1">Uncharacterized protein</fullName>
    </submittedName>
</protein>
<keyword evidence="2" id="KW-1185">Reference proteome</keyword>
<proteinExistence type="predicted"/>
<comment type="caution">
    <text evidence="1">The sequence shown here is derived from an EMBL/GenBank/DDBJ whole genome shotgun (WGS) entry which is preliminary data.</text>
</comment>
<organism evidence="1 2">
    <name type="scientific">Actinomortierella ambigua</name>
    <dbReference type="NCBI Taxonomy" id="1343610"/>
    <lineage>
        <taxon>Eukaryota</taxon>
        <taxon>Fungi</taxon>
        <taxon>Fungi incertae sedis</taxon>
        <taxon>Mucoromycota</taxon>
        <taxon>Mortierellomycotina</taxon>
        <taxon>Mortierellomycetes</taxon>
        <taxon>Mortierellales</taxon>
        <taxon>Mortierellaceae</taxon>
        <taxon>Actinomortierella</taxon>
    </lineage>
</organism>
<reference evidence="1" key="1">
    <citation type="journal article" date="2020" name="Fungal Divers.">
        <title>Resolving the Mortierellaceae phylogeny through synthesis of multi-gene phylogenetics and phylogenomics.</title>
        <authorList>
            <person name="Vandepol N."/>
            <person name="Liber J."/>
            <person name="Desiro A."/>
            <person name="Na H."/>
            <person name="Kennedy M."/>
            <person name="Barry K."/>
            <person name="Grigoriev I.V."/>
            <person name="Miller A.N."/>
            <person name="O'Donnell K."/>
            <person name="Stajich J.E."/>
            <person name="Bonito G."/>
        </authorList>
    </citation>
    <scope>NUCLEOTIDE SEQUENCE</scope>
    <source>
        <strain evidence="1">BC1065</strain>
    </source>
</reference>
<evidence type="ECO:0000313" key="1">
    <source>
        <dbReference type="EMBL" id="KAG0267323.1"/>
    </source>
</evidence>
<accession>A0A9P6QJN3</accession>
<dbReference type="EMBL" id="JAAAJB010000077">
    <property type="protein sequence ID" value="KAG0267323.1"/>
    <property type="molecule type" value="Genomic_DNA"/>
</dbReference>
<dbReference type="OrthoDB" id="2441166at2759"/>